<dbReference type="EMBL" id="QMIF01000119">
    <property type="protein sequence ID" value="TVM28419.1"/>
    <property type="molecule type" value="Genomic_DNA"/>
</dbReference>
<protein>
    <submittedName>
        <fullName evidence="1">Uncharacterized protein</fullName>
    </submittedName>
</protein>
<reference evidence="1" key="1">
    <citation type="submission" date="2018-06" db="EMBL/GenBank/DDBJ databases">
        <title>Complete genome of Desulfovibrio marinus P48SEP.</title>
        <authorList>
            <person name="Crispim J.S."/>
            <person name="Vidigal P.M.P."/>
            <person name="Silva L.C.F."/>
            <person name="Araujo L.C."/>
            <person name="Laguardia C.N."/>
            <person name="Dias R.S."/>
            <person name="Sousa M.P."/>
            <person name="Paula S.O."/>
            <person name="Silva C."/>
        </authorList>
    </citation>
    <scope>NUCLEOTIDE SEQUENCE [LARGE SCALE GENOMIC DNA]</scope>
    <source>
        <strain evidence="1">P48SEP</strain>
    </source>
</reference>
<gene>
    <name evidence="1" type="ORF">DQK91_22315</name>
</gene>
<sequence>MRYHIVYDAEGIIRSQIGDTGDGQAEAHADRVLAQYPGGGVLIANAPSDANTQMLRDGQLVARPAPARLLSAYEFKERFTVQEQAIIMTSPELAPLALHVLTAPNGVDVTDATAQQARTALAAAGWSAERLDAIFAAPA</sequence>
<dbReference type="OrthoDB" id="5464003at2"/>
<dbReference type="Proteomes" id="UP000434052">
    <property type="component" value="Unassembled WGS sequence"/>
</dbReference>
<dbReference type="AlphaFoldDB" id="A0A6P1Z9C6"/>
<name>A0A6P1Z9C6_9BACT</name>
<comment type="caution">
    <text evidence="1">The sequence shown here is derived from an EMBL/GenBank/DDBJ whole genome shotgun (WGS) entry which is preliminary data.</text>
</comment>
<proteinExistence type="predicted"/>
<organism evidence="1 2">
    <name type="scientific">Oceanidesulfovibrio marinus</name>
    <dbReference type="NCBI Taxonomy" id="370038"/>
    <lineage>
        <taxon>Bacteria</taxon>
        <taxon>Pseudomonadati</taxon>
        <taxon>Thermodesulfobacteriota</taxon>
        <taxon>Desulfovibrionia</taxon>
        <taxon>Desulfovibrionales</taxon>
        <taxon>Desulfovibrionaceae</taxon>
        <taxon>Oceanidesulfovibrio</taxon>
    </lineage>
</organism>
<evidence type="ECO:0000313" key="1">
    <source>
        <dbReference type="EMBL" id="TVM28419.1"/>
    </source>
</evidence>
<evidence type="ECO:0000313" key="2">
    <source>
        <dbReference type="Proteomes" id="UP000434052"/>
    </source>
</evidence>
<accession>A0A6P1Z9C6</accession>